<protein>
    <submittedName>
        <fullName evidence="2">Amidase</fullName>
    </submittedName>
</protein>
<name>A0A1M5IPF8_9HYPH</name>
<dbReference type="AlphaFoldDB" id="A0A1M5IPF8"/>
<dbReference type="PANTHER" id="PTHR46310">
    <property type="entry name" value="AMIDASE 1"/>
    <property type="match status" value="1"/>
</dbReference>
<sequence length="390" mass="40101">MPIHDPYGAFVPGTDIVLPATGSGLLDGLTFAAKDLFDIAGHVTGCGNPDWARTHPPARRSAKVVEQLLAAGATLAGKTITDEISLGLLGRNQFDGTPINPRARDRFPGGSSSGSAAAVAGGLVDFALGTDSGGSVRVPSSFCGLYGLRPTHGAISVEGLMMQSASFDTAGFFADDATIFGKVGIVLTPDAAPAAPIEEILIATDAFAIADEAVRAAIEPALARLGAIAPVREITLAQEGLKTWNQCQITAQCSEFSATFRDWVDAVNPRFSFEVGATLAHAALISDSARADALHFRADLSARLDALLEGRRVVVYPAVPILPPHRDAPLSVMGAAGDRIVDLTCIAGLSGLPQAGLPLGTAGTIPVGLAVLGWRGADRTLLALAKKLAA</sequence>
<dbReference type="NCBIfam" id="NF006169">
    <property type="entry name" value="PRK08310.1"/>
    <property type="match status" value="1"/>
</dbReference>
<organism evidence="2 3">
    <name type="scientific">Kaistia soli DSM 19436</name>
    <dbReference type="NCBI Taxonomy" id="1122133"/>
    <lineage>
        <taxon>Bacteria</taxon>
        <taxon>Pseudomonadati</taxon>
        <taxon>Pseudomonadota</taxon>
        <taxon>Alphaproteobacteria</taxon>
        <taxon>Hyphomicrobiales</taxon>
        <taxon>Kaistiaceae</taxon>
        <taxon>Kaistia</taxon>
    </lineage>
</organism>
<dbReference type="Proteomes" id="UP000184485">
    <property type="component" value="Unassembled WGS sequence"/>
</dbReference>
<dbReference type="InterPro" id="IPR020556">
    <property type="entry name" value="Amidase_CS"/>
</dbReference>
<dbReference type="STRING" id="1122133.SAMN02745157_3945"/>
<keyword evidence="3" id="KW-1185">Reference proteome</keyword>
<dbReference type="OrthoDB" id="9811471at2"/>
<feature type="domain" description="Amidase" evidence="1">
    <location>
        <begin position="23"/>
        <end position="176"/>
    </location>
</feature>
<dbReference type="PROSITE" id="PS00571">
    <property type="entry name" value="AMIDASES"/>
    <property type="match status" value="1"/>
</dbReference>
<accession>A0A1M5IPF8</accession>
<dbReference type="SUPFAM" id="SSF75304">
    <property type="entry name" value="Amidase signature (AS) enzymes"/>
    <property type="match status" value="1"/>
</dbReference>
<dbReference type="Gene3D" id="3.90.1300.10">
    <property type="entry name" value="Amidase signature (AS) domain"/>
    <property type="match status" value="1"/>
</dbReference>
<dbReference type="Pfam" id="PF01425">
    <property type="entry name" value="Amidase"/>
    <property type="match status" value="1"/>
</dbReference>
<evidence type="ECO:0000259" key="1">
    <source>
        <dbReference type="Pfam" id="PF01425"/>
    </source>
</evidence>
<proteinExistence type="predicted"/>
<dbReference type="RefSeq" id="WP_084527618.1">
    <property type="nucleotide sequence ID" value="NZ_FQUP01000004.1"/>
</dbReference>
<evidence type="ECO:0000313" key="3">
    <source>
        <dbReference type="Proteomes" id="UP000184485"/>
    </source>
</evidence>
<dbReference type="InterPro" id="IPR036928">
    <property type="entry name" value="AS_sf"/>
</dbReference>
<dbReference type="PANTHER" id="PTHR46310:SF7">
    <property type="entry name" value="AMIDASE 1"/>
    <property type="match status" value="1"/>
</dbReference>
<evidence type="ECO:0000313" key="2">
    <source>
        <dbReference type="EMBL" id="SHG29663.1"/>
    </source>
</evidence>
<dbReference type="EMBL" id="FQUP01000004">
    <property type="protein sequence ID" value="SHG29663.1"/>
    <property type="molecule type" value="Genomic_DNA"/>
</dbReference>
<reference evidence="2 3" key="1">
    <citation type="submission" date="2016-11" db="EMBL/GenBank/DDBJ databases">
        <authorList>
            <person name="Jaros S."/>
            <person name="Januszkiewicz K."/>
            <person name="Wedrychowicz H."/>
        </authorList>
    </citation>
    <scope>NUCLEOTIDE SEQUENCE [LARGE SCALE GENOMIC DNA]</scope>
    <source>
        <strain evidence="2 3">DSM 19436</strain>
    </source>
</reference>
<gene>
    <name evidence="2" type="ORF">SAMN02745157_3945</name>
</gene>
<dbReference type="InterPro" id="IPR023631">
    <property type="entry name" value="Amidase_dom"/>
</dbReference>